<protein>
    <recommendedName>
        <fullName evidence="3">NAD(P)-binding protein</fullName>
    </recommendedName>
</protein>
<dbReference type="InterPro" id="IPR036291">
    <property type="entry name" value="NAD(P)-bd_dom_sf"/>
</dbReference>
<dbReference type="PRINTS" id="PR00081">
    <property type="entry name" value="GDHRDH"/>
</dbReference>
<accession>A0ABR2YHH5</accession>
<proteinExistence type="predicted"/>
<dbReference type="Proteomes" id="UP001491310">
    <property type="component" value="Unassembled WGS sequence"/>
</dbReference>
<dbReference type="SUPFAM" id="SSF51735">
    <property type="entry name" value="NAD(P)-binding Rossmann-fold domains"/>
    <property type="match status" value="1"/>
</dbReference>
<dbReference type="InterPro" id="IPR002347">
    <property type="entry name" value="SDR_fam"/>
</dbReference>
<evidence type="ECO:0000313" key="2">
    <source>
        <dbReference type="Proteomes" id="UP001491310"/>
    </source>
</evidence>
<organism evidence="1 2">
    <name type="scientific">Coccomyxa subellipsoidea</name>
    <dbReference type="NCBI Taxonomy" id="248742"/>
    <lineage>
        <taxon>Eukaryota</taxon>
        <taxon>Viridiplantae</taxon>
        <taxon>Chlorophyta</taxon>
        <taxon>core chlorophytes</taxon>
        <taxon>Trebouxiophyceae</taxon>
        <taxon>Trebouxiophyceae incertae sedis</taxon>
        <taxon>Coccomyxaceae</taxon>
        <taxon>Coccomyxa</taxon>
    </lineage>
</organism>
<dbReference type="Pfam" id="PF13561">
    <property type="entry name" value="adh_short_C2"/>
    <property type="match status" value="1"/>
</dbReference>
<sequence length="267" mass="28029">MSSGTTPIFPDLKGKRVLVTGGSAGIGKATAKAFDANGCFVAVLGRTLKRLDAVAKQLKHGVPIVADLTKEEDLKRAVAEAIEKLGGLDILINNGGDGTRDIDGKDEAAFISFFKLHVTGHLTLIRAAEEELIKNKGAVVNISSVMAIISAEDDIAYGVAKAAQDKLTKDLAFKFAPKGVRINSVLPGVINTEAQDGNAQAMGVTKDELLAQYASLHAVRRVGEPQEIASTIVFLASNAASFITGVNLPVDGGATLGYWFNKTPSLE</sequence>
<reference evidence="1 2" key="1">
    <citation type="journal article" date="2024" name="Nat. Commun.">
        <title>Phylogenomics reveals the evolutionary origins of lichenization in chlorophyte algae.</title>
        <authorList>
            <person name="Puginier C."/>
            <person name="Libourel C."/>
            <person name="Otte J."/>
            <person name="Skaloud P."/>
            <person name="Haon M."/>
            <person name="Grisel S."/>
            <person name="Petersen M."/>
            <person name="Berrin J.G."/>
            <person name="Delaux P.M."/>
            <person name="Dal Grande F."/>
            <person name="Keller J."/>
        </authorList>
    </citation>
    <scope>NUCLEOTIDE SEQUENCE [LARGE SCALE GENOMIC DNA]</scope>
    <source>
        <strain evidence="1 2">SAG 216-7</strain>
    </source>
</reference>
<gene>
    <name evidence="1" type="ORF">WJX75_002844</name>
</gene>
<dbReference type="PANTHER" id="PTHR43975:SF2">
    <property type="entry name" value="EG:BACR7A4.14 PROTEIN-RELATED"/>
    <property type="match status" value="1"/>
</dbReference>
<dbReference type="Gene3D" id="3.40.50.720">
    <property type="entry name" value="NAD(P)-binding Rossmann-like Domain"/>
    <property type="match status" value="1"/>
</dbReference>
<keyword evidence="2" id="KW-1185">Reference proteome</keyword>
<dbReference type="PANTHER" id="PTHR43975">
    <property type="entry name" value="ZGC:101858"/>
    <property type="match status" value="1"/>
</dbReference>
<name>A0ABR2YHH5_9CHLO</name>
<dbReference type="EMBL" id="JALJOT010000011">
    <property type="protein sequence ID" value="KAK9905602.1"/>
    <property type="molecule type" value="Genomic_DNA"/>
</dbReference>
<dbReference type="PRINTS" id="PR00080">
    <property type="entry name" value="SDRFAMILY"/>
</dbReference>
<evidence type="ECO:0008006" key="3">
    <source>
        <dbReference type="Google" id="ProtNLM"/>
    </source>
</evidence>
<comment type="caution">
    <text evidence="1">The sequence shown here is derived from an EMBL/GenBank/DDBJ whole genome shotgun (WGS) entry which is preliminary data.</text>
</comment>
<evidence type="ECO:0000313" key="1">
    <source>
        <dbReference type="EMBL" id="KAK9905602.1"/>
    </source>
</evidence>